<evidence type="ECO:0000256" key="1">
    <source>
        <dbReference type="SAM" id="SignalP"/>
    </source>
</evidence>
<feature type="chain" id="PRO_5040497023" evidence="1">
    <location>
        <begin position="19"/>
        <end position="423"/>
    </location>
</feature>
<evidence type="ECO:0000313" key="3">
    <source>
        <dbReference type="Proteomes" id="UP000790833"/>
    </source>
</evidence>
<evidence type="ECO:0000313" key="2">
    <source>
        <dbReference type="EMBL" id="KAG7195075.1"/>
    </source>
</evidence>
<dbReference type="Proteomes" id="UP000790833">
    <property type="component" value="Unassembled WGS sequence"/>
</dbReference>
<dbReference type="GeneID" id="66117565"/>
<dbReference type="RefSeq" id="XP_043050622.1">
    <property type="nucleotide sequence ID" value="XM_043194871.1"/>
</dbReference>
<sequence length="423" mass="48119">MYIIPFLFILLLSSCCEGGWVFQDNKKNACSDGYKRSIIFPFTGFKIDRVYKWTGLFPPTNSAFISITHCVEGKVDYEKYFPIDDEEGNHFWRQAFCVLQAPPKDPLNYRTADTVKNIELSGKISASNIEYKQETSLLVKVGNLLRKKVDGVLEKTFQLGFINYSGKKLSDHFEDILSSTPEASLAWALRDLACYKFARRKRYAERDLQFYIPSTFVGGMYQYSVPDKSLKNHVDNNAFIPDIKSLAMPLDIPLTDKSLLVPIGPVIAQDITSQSVTYNINPFVGPIALTHRVPYLATATPWDLRFRLSDTPDVYKRKWAALIDVFEEYSFSEADANIVALALSASANWFHQITNPLEMEKLIANNKAQIAKLHLKKDMIIEMAGRMSLFQKGAVLLGGWNRTTSTATLHHLQRPWDQLQDKD</sequence>
<keyword evidence="1" id="KW-0732">Signal</keyword>
<accession>A0A9P8AJQ7</accession>
<dbReference type="OrthoDB" id="4024574at2759"/>
<proteinExistence type="predicted"/>
<comment type="caution">
    <text evidence="2">The sequence shown here is derived from an EMBL/GenBank/DDBJ whole genome shotgun (WGS) entry which is preliminary data.</text>
</comment>
<gene>
    <name evidence="2" type="ORF">KQ657_004191</name>
</gene>
<dbReference type="EMBL" id="JAHMUF010000005">
    <property type="protein sequence ID" value="KAG7195075.1"/>
    <property type="molecule type" value="Genomic_DNA"/>
</dbReference>
<reference evidence="2" key="1">
    <citation type="submission" date="2021-03" db="EMBL/GenBank/DDBJ databases">
        <authorList>
            <person name="Palmer J.M."/>
        </authorList>
    </citation>
    <scope>NUCLEOTIDE SEQUENCE</scope>
    <source>
        <strain evidence="2">ARV_011</strain>
    </source>
</reference>
<name>A0A9P8AJQ7_9ASCO</name>
<protein>
    <submittedName>
        <fullName evidence="2">Uncharacterized protein</fullName>
    </submittedName>
</protein>
<dbReference type="AlphaFoldDB" id="A0A9P8AJQ7"/>
<keyword evidence="3" id="KW-1185">Reference proteome</keyword>
<feature type="signal peptide" evidence="1">
    <location>
        <begin position="1"/>
        <end position="18"/>
    </location>
</feature>
<organism evidence="2 3">
    <name type="scientific">Scheffersomyces spartinae</name>
    <dbReference type="NCBI Taxonomy" id="45513"/>
    <lineage>
        <taxon>Eukaryota</taxon>
        <taxon>Fungi</taxon>
        <taxon>Dikarya</taxon>
        <taxon>Ascomycota</taxon>
        <taxon>Saccharomycotina</taxon>
        <taxon>Pichiomycetes</taxon>
        <taxon>Debaryomycetaceae</taxon>
        <taxon>Scheffersomyces</taxon>
    </lineage>
</organism>